<dbReference type="InterPro" id="IPR011114">
    <property type="entry name" value="RuvA_C"/>
</dbReference>
<dbReference type="NCBIfam" id="TIGR00084">
    <property type="entry name" value="ruvA"/>
    <property type="match status" value="1"/>
</dbReference>
<keyword evidence="1" id="KW-0233">DNA recombination</keyword>
<dbReference type="Pfam" id="PF14520">
    <property type="entry name" value="HHH_5"/>
    <property type="match status" value="1"/>
</dbReference>
<dbReference type="STRING" id="128944.AWM75_06725"/>
<dbReference type="GO" id="GO:0048476">
    <property type="term" value="C:Holliday junction resolvase complex"/>
    <property type="evidence" value="ECO:0007669"/>
    <property type="project" value="UniProtKB-UniRule"/>
</dbReference>
<dbReference type="InterPro" id="IPR036267">
    <property type="entry name" value="RuvA_C_sf"/>
</dbReference>
<dbReference type="InterPro" id="IPR003583">
    <property type="entry name" value="Hlx-hairpin-Hlx_DNA-bd_motif"/>
</dbReference>
<feature type="region of interest" description="Domain I" evidence="1">
    <location>
        <begin position="1"/>
        <end position="64"/>
    </location>
</feature>
<dbReference type="Pfam" id="PF01330">
    <property type="entry name" value="RuvA_N"/>
    <property type="match status" value="1"/>
</dbReference>
<evidence type="ECO:0000256" key="1">
    <source>
        <dbReference type="HAMAP-Rule" id="MF_00031"/>
    </source>
</evidence>
<dbReference type="GO" id="GO:0009379">
    <property type="term" value="C:Holliday junction helicase complex"/>
    <property type="evidence" value="ECO:0007669"/>
    <property type="project" value="InterPro"/>
</dbReference>
<dbReference type="InterPro" id="IPR012340">
    <property type="entry name" value="NA-bd_OB-fold"/>
</dbReference>
<keyword evidence="1" id="KW-0238">DNA-binding</keyword>
<dbReference type="HAMAP" id="MF_00031">
    <property type="entry name" value="DNA_HJ_migration_RuvA"/>
    <property type="match status" value="1"/>
</dbReference>
<dbReference type="GO" id="GO:0009378">
    <property type="term" value="F:four-way junction helicase activity"/>
    <property type="evidence" value="ECO:0007669"/>
    <property type="project" value="InterPro"/>
</dbReference>
<comment type="subunit">
    <text evidence="1">Homotetramer. Forms an RuvA(8)-RuvB(12)-Holliday junction (HJ) complex. HJ DNA is sandwiched between 2 RuvA tetramers; dsDNA enters through RuvA and exits via RuvB. An RuvB hexamer assembles on each DNA strand where it exits the tetramer. Each RuvB hexamer is contacted by two RuvA subunits (via domain III) on 2 adjacent RuvB subunits; this complex drives branch migration. In the full resolvosome a probable DNA-RuvA(4)-RuvB(12)-RuvC(2) complex forms which resolves the HJ.</text>
</comment>
<keyword evidence="2" id="KW-0378">Hydrolase</keyword>
<comment type="function">
    <text evidence="1">The RuvA-RuvB-RuvC complex processes Holliday junction (HJ) DNA during genetic recombination and DNA repair, while the RuvA-RuvB complex plays an important role in the rescue of blocked DNA replication forks via replication fork reversal (RFR). RuvA specifically binds to HJ cruciform DNA, conferring on it an open structure. The RuvB hexamer acts as an ATP-dependent pump, pulling dsDNA into and through the RuvAB complex. HJ branch migration allows RuvC to scan DNA until it finds its consensus sequence, where it cleaves and resolves the cruciform DNA.</text>
</comment>
<dbReference type="InterPro" id="IPR010994">
    <property type="entry name" value="RuvA_2-like"/>
</dbReference>
<dbReference type="EMBL" id="CP014163">
    <property type="protein sequence ID" value="AMB99694.1"/>
    <property type="molecule type" value="Genomic_DNA"/>
</dbReference>
<dbReference type="GO" id="GO:0006281">
    <property type="term" value="P:DNA repair"/>
    <property type="evidence" value="ECO:0007669"/>
    <property type="project" value="UniProtKB-UniRule"/>
</dbReference>
<comment type="domain">
    <text evidence="1">Has three domains with a flexible linker between the domains II and III and assumes an 'L' shape. Domain III is highly mobile and contacts RuvB.</text>
</comment>
<evidence type="ECO:0000313" key="2">
    <source>
        <dbReference type="EMBL" id="AMB99694.1"/>
    </source>
</evidence>
<gene>
    <name evidence="1" type="primary">ruvA</name>
    <name evidence="2" type="ORF">AWM75_06725</name>
</gene>
<keyword evidence="2" id="KW-0067">ATP-binding</keyword>
<dbReference type="GO" id="GO:0000400">
    <property type="term" value="F:four-way junction DNA binding"/>
    <property type="evidence" value="ECO:0007669"/>
    <property type="project" value="UniProtKB-UniRule"/>
</dbReference>
<proteinExistence type="inferred from homology"/>
<dbReference type="RefSeq" id="WP_067979948.1">
    <property type="nucleotide sequence ID" value="NZ_CP014163.1"/>
</dbReference>
<dbReference type="Proteomes" id="UP000062260">
    <property type="component" value="Chromosome"/>
</dbReference>
<keyword evidence="1" id="KW-0227">DNA damage</keyword>
<reference evidence="3" key="2">
    <citation type="submission" date="2016-01" db="EMBL/GenBank/DDBJ databases">
        <title>Six Aerococcus type strain genome sequencing and assembly using PacBio and Illumina Hiseq.</title>
        <authorList>
            <person name="Carkaci D."/>
            <person name="Dargis R."/>
            <person name="Nielsen X.C."/>
            <person name="Skovgaard O."/>
            <person name="Fuursted K."/>
            <person name="Christensen J.J."/>
        </authorList>
    </citation>
    <scope>NUCLEOTIDE SEQUENCE [LARGE SCALE GENOMIC DNA]</scope>
    <source>
        <strain evidence="3">CCUG42038B</strain>
    </source>
</reference>
<dbReference type="SUPFAM" id="SSF47781">
    <property type="entry name" value="RuvA domain 2-like"/>
    <property type="match status" value="1"/>
</dbReference>
<dbReference type="KEGG" id="auh:AWM75_06725"/>
<dbReference type="OrthoDB" id="5293449at2"/>
<organism evidence="2 3">
    <name type="scientific">Aerococcus urinaehominis</name>
    <dbReference type="NCBI Taxonomy" id="128944"/>
    <lineage>
        <taxon>Bacteria</taxon>
        <taxon>Bacillati</taxon>
        <taxon>Bacillota</taxon>
        <taxon>Bacilli</taxon>
        <taxon>Lactobacillales</taxon>
        <taxon>Aerococcaceae</taxon>
        <taxon>Aerococcus</taxon>
    </lineage>
</organism>
<keyword evidence="1" id="KW-0963">Cytoplasm</keyword>
<dbReference type="SUPFAM" id="SSF46929">
    <property type="entry name" value="DNA helicase RuvA subunit, C-terminal domain"/>
    <property type="match status" value="1"/>
</dbReference>
<dbReference type="Pfam" id="PF07499">
    <property type="entry name" value="RuvA_C"/>
    <property type="match status" value="1"/>
</dbReference>
<keyword evidence="3" id="KW-1185">Reference proteome</keyword>
<comment type="subcellular location">
    <subcellularLocation>
        <location evidence="1">Cytoplasm</location>
    </subcellularLocation>
</comment>
<dbReference type="AlphaFoldDB" id="A0A0X8FMB2"/>
<name>A0A0X8FMB2_9LACT</name>
<comment type="similarity">
    <text evidence="1">Belongs to the RuvA family.</text>
</comment>
<dbReference type="CDD" id="cd14332">
    <property type="entry name" value="UBA_RuvA_C"/>
    <property type="match status" value="1"/>
</dbReference>
<keyword evidence="1" id="KW-0234">DNA repair</keyword>
<feature type="region of interest" description="Flexible linker" evidence="1">
    <location>
        <begin position="140"/>
        <end position="152"/>
    </location>
</feature>
<sequence>MYEYLKGYVTAIYSDSLVLDVNGVGYLIYIANSYRFTDQIDRGLVTIYVYQSISQDAVRLYGFADQEEKILFLQLISVSGIGPKSAISILSLGDQNGLVQAIEASDSQFLTKFPGVGKKTAQQIILDLQGKLPQLLPTLASEPLGQEVNGSMTEASLEEELRQALLNLGFSQRDVNRVVKQIDYTQVSGTAEAIKLALKCITSS</sequence>
<dbReference type="GO" id="GO:0005524">
    <property type="term" value="F:ATP binding"/>
    <property type="evidence" value="ECO:0007669"/>
    <property type="project" value="InterPro"/>
</dbReference>
<keyword evidence="2" id="KW-0347">Helicase</keyword>
<comment type="caution">
    <text evidence="1">Lacks conserved residue(s) required for the propagation of feature annotation.</text>
</comment>
<feature type="region of interest" description="Domain III" evidence="1">
    <location>
        <begin position="153"/>
        <end position="204"/>
    </location>
</feature>
<dbReference type="Gene3D" id="1.10.150.20">
    <property type="entry name" value="5' to 3' exonuclease, C-terminal subdomain"/>
    <property type="match status" value="1"/>
</dbReference>
<dbReference type="Gene3D" id="1.10.8.10">
    <property type="entry name" value="DNA helicase RuvA subunit, C-terminal domain"/>
    <property type="match status" value="1"/>
</dbReference>
<dbReference type="GO" id="GO:0005737">
    <property type="term" value="C:cytoplasm"/>
    <property type="evidence" value="ECO:0007669"/>
    <property type="project" value="UniProtKB-SubCell"/>
</dbReference>
<dbReference type="InterPro" id="IPR000085">
    <property type="entry name" value="RuvA"/>
</dbReference>
<keyword evidence="2" id="KW-0547">Nucleotide-binding</keyword>
<dbReference type="GO" id="GO:0006310">
    <property type="term" value="P:DNA recombination"/>
    <property type="evidence" value="ECO:0007669"/>
    <property type="project" value="UniProtKB-UniRule"/>
</dbReference>
<evidence type="ECO:0000313" key="3">
    <source>
        <dbReference type="Proteomes" id="UP000062260"/>
    </source>
</evidence>
<accession>A0A0X8FMB2</accession>
<dbReference type="Gene3D" id="2.40.50.140">
    <property type="entry name" value="Nucleic acid-binding proteins"/>
    <property type="match status" value="1"/>
</dbReference>
<dbReference type="InterPro" id="IPR013849">
    <property type="entry name" value="DNA_helicase_Holl-junc_RuvA_I"/>
</dbReference>
<dbReference type="SMART" id="SM00278">
    <property type="entry name" value="HhH1"/>
    <property type="match status" value="2"/>
</dbReference>
<dbReference type="SUPFAM" id="SSF50249">
    <property type="entry name" value="Nucleic acid-binding proteins"/>
    <property type="match status" value="1"/>
</dbReference>
<protein>
    <recommendedName>
        <fullName evidence="1">Holliday junction branch migration complex subunit RuvA</fullName>
    </recommendedName>
</protein>
<reference evidence="2 3" key="1">
    <citation type="journal article" date="2016" name="Genome Announc.">
        <title>Complete Genome Sequences of Aerococcus christensenii CCUG 28831T, Aerococcus sanguinicola CCUG 43001T, Aerococcus urinae CCUG 36881T, Aerococcus urinaeequi CCUG 28094T, Aerococcus urinaehominis CCUG 42038 BT, and Aerococcus viridans CCUG 4311T.</title>
        <authorList>
            <person name="Carkaci D."/>
            <person name="Dargis R."/>
            <person name="Nielsen X.C."/>
            <person name="Skovgaard O."/>
            <person name="Fuursted K."/>
            <person name="Christensen J.J."/>
        </authorList>
    </citation>
    <scope>NUCLEOTIDE SEQUENCE [LARGE SCALE GENOMIC DNA]</scope>
    <source>
        <strain evidence="2 3">CCUG42038B</strain>
    </source>
</reference>